<dbReference type="SUPFAM" id="SSF53850">
    <property type="entry name" value="Periplasmic binding protein-like II"/>
    <property type="match status" value="1"/>
</dbReference>
<feature type="chain" id="PRO_5038752832" evidence="2">
    <location>
        <begin position="22"/>
        <end position="459"/>
    </location>
</feature>
<dbReference type="PROSITE" id="PS51257">
    <property type="entry name" value="PROKAR_LIPOPROTEIN"/>
    <property type="match status" value="1"/>
</dbReference>
<reference evidence="3 4" key="1">
    <citation type="submission" date="2020-01" db="EMBL/GenBank/DDBJ databases">
        <title>Genome analysis of Anaerocolumna sp. CBA3638.</title>
        <authorList>
            <person name="Kim J."/>
            <person name="Roh S.W."/>
        </authorList>
    </citation>
    <scope>NUCLEOTIDE SEQUENCE [LARGE SCALE GENOMIC DNA]</scope>
    <source>
        <strain evidence="3 4">CBA3638</strain>
    </source>
</reference>
<evidence type="ECO:0000313" key="3">
    <source>
        <dbReference type="EMBL" id="QHQ63569.1"/>
    </source>
</evidence>
<name>A0A6P1TTN4_9FIRM</name>
<accession>A0A6P1TTN4</accession>
<dbReference type="Proteomes" id="UP000464314">
    <property type="component" value="Chromosome"/>
</dbReference>
<dbReference type="InterPro" id="IPR006059">
    <property type="entry name" value="SBP"/>
</dbReference>
<feature type="signal peptide" evidence="2">
    <location>
        <begin position="1"/>
        <end position="21"/>
    </location>
</feature>
<evidence type="ECO:0000313" key="4">
    <source>
        <dbReference type="Proteomes" id="UP000464314"/>
    </source>
</evidence>
<dbReference type="PANTHER" id="PTHR43649:SF12">
    <property type="entry name" value="DIACETYLCHITOBIOSE BINDING PROTEIN DASA"/>
    <property type="match status" value="1"/>
</dbReference>
<evidence type="ECO:0000256" key="2">
    <source>
        <dbReference type="SAM" id="SignalP"/>
    </source>
</evidence>
<feature type="compositionally biased region" description="Basic and acidic residues" evidence="1">
    <location>
        <begin position="23"/>
        <end position="34"/>
    </location>
</feature>
<dbReference type="Gene3D" id="3.40.190.10">
    <property type="entry name" value="Periplasmic binding protein-like II"/>
    <property type="match status" value="1"/>
</dbReference>
<dbReference type="EMBL" id="CP048000">
    <property type="protein sequence ID" value="QHQ63569.1"/>
    <property type="molecule type" value="Genomic_DNA"/>
</dbReference>
<protein>
    <submittedName>
        <fullName evidence="3">Extracellular solute-binding protein</fullName>
    </submittedName>
</protein>
<evidence type="ECO:0000256" key="1">
    <source>
        <dbReference type="SAM" id="MobiDB-lite"/>
    </source>
</evidence>
<dbReference type="Pfam" id="PF01547">
    <property type="entry name" value="SBP_bac_1"/>
    <property type="match status" value="1"/>
</dbReference>
<dbReference type="AlphaFoldDB" id="A0A6P1TTN4"/>
<organism evidence="3 4">
    <name type="scientific">Anaerocolumna sedimenticola</name>
    <dbReference type="NCBI Taxonomy" id="2696063"/>
    <lineage>
        <taxon>Bacteria</taxon>
        <taxon>Bacillati</taxon>
        <taxon>Bacillota</taxon>
        <taxon>Clostridia</taxon>
        <taxon>Lachnospirales</taxon>
        <taxon>Lachnospiraceae</taxon>
        <taxon>Anaerocolumna</taxon>
    </lineage>
</organism>
<keyword evidence="2" id="KW-0732">Signal</keyword>
<feature type="region of interest" description="Disordered" evidence="1">
    <location>
        <begin position="22"/>
        <end position="58"/>
    </location>
</feature>
<proteinExistence type="predicted"/>
<dbReference type="InterPro" id="IPR050490">
    <property type="entry name" value="Bact_solute-bd_prot1"/>
</dbReference>
<sequence length="459" mass="49084">MKKVLALLLIFVLTVSLGACGSTKKEDTKTDTTDTAKGNATADTTGTADEAASQEDGEYEFTEPVTIKFANYAVLEAGYDKFWENVKQGFEEKYPNIKIEYMTAEYGQMLTQVVTWAGGGETVDLVLGEIPWIPTLADAGLAVPVTDLFSEDYLSQIYPSMLEATDVDGVPYGIPMYASPFVMFYNKDLFTQAGLDPNTPPTTVDEMMEIAPKLAALKTADGNPVYPFGMTTGSVSVSGSCLTSLVYGFGGSVLDADGNLDVDNDGFKQTFQFLKDLDDKGYNPQVSKLKDLRNLFALGQLGMYYDTSWGFNGVNSINPNAKDFIASAAPLTGGSGKGESLIQAHTFMMSNNGEAQVEATKLLIKYILTEEILAPYLENVAPGYPSMSALSEIPAITESPVLSGALSSINTAKGIANVPAINDFNIELTALAQAVTVDDKDIDTAINDFKTSAGSILGN</sequence>
<gene>
    <name evidence="3" type="ORF">Ana3638_00655</name>
</gene>
<feature type="compositionally biased region" description="Low complexity" evidence="1">
    <location>
        <begin position="35"/>
        <end position="51"/>
    </location>
</feature>
<keyword evidence="4" id="KW-1185">Reference proteome</keyword>
<dbReference type="KEGG" id="anr:Ana3638_00655"/>
<dbReference type="PANTHER" id="PTHR43649">
    <property type="entry name" value="ARABINOSE-BINDING PROTEIN-RELATED"/>
    <property type="match status" value="1"/>
</dbReference>